<dbReference type="Gene3D" id="1.10.390.10">
    <property type="entry name" value="Neutral Protease Domain 2"/>
    <property type="match status" value="1"/>
</dbReference>
<dbReference type="InterPro" id="IPR050344">
    <property type="entry name" value="Peptidase_M1_aminopeptidases"/>
</dbReference>
<evidence type="ECO:0000256" key="16">
    <source>
        <dbReference type="PIRSR" id="PIRSR634016-4"/>
    </source>
</evidence>
<feature type="chain" id="PRO_5034546594" description="Aminopeptidase" evidence="18">
    <location>
        <begin position="27"/>
        <end position="967"/>
    </location>
</feature>
<keyword evidence="3 17" id="KW-0645">Protease</keyword>
<feature type="domain" description="Aminopeptidase N-like N-terminal" evidence="21">
    <location>
        <begin position="41"/>
        <end position="229"/>
    </location>
</feature>
<dbReference type="GO" id="GO:0012505">
    <property type="term" value="C:endomembrane system"/>
    <property type="evidence" value="ECO:0007669"/>
    <property type="project" value="UniProtKB-SubCell"/>
</dbReference>
<keyword evidence="6 17" id="KW-0378">Hydrolase</keyword>
<feature type="domain" description="Peptidase M1 membrane alanine aminopeptidase" evidence="19">
    <location>
        <begin position="318"/>
        <end position="500"/>
    </location>
</feature>
<dbReference type="Pfam" id="PF01433">
    <property type="entry name" value="Peptidase_M1"/>
    <property type="match status" value="1"/>
</dbReference>
<feature type="binding site" evidence="15">
    <location>
        <position position="367"/>
    </location>
    <ligand>
        <name>Zn(2+)</name>
        <dbReference type="ChEBI" id="CHEBI:29105"/>
        <note>catalytic</note>
    </ligand>
</feature>
<evidence type="ECO:0000256" key="1">
    <source>
        <dbReference type="ARBA" id="ARBA00010136"/>
    </source>
</evidence>
<dbReference type="Proteomes" id="UP000694397">
    <property type="component" value="Chromosome 6"/>
</dbReference>
<dbReference type="GO" id="GO:0005615">
    <property type="term" value="C:extracellular space"/>
    <property type="evidence" value="ECO:0007669"/>
    <property type="project" value="TreeGrafter"/>
</dbReference>
<keyword evidence="7 15" id="KW-0862">Zinc</keyword>
<dbReference type="EC" id="3.4.11.-" evidence="17"/>
<keyword evidence="8" id="KW-0735">Signal-anchor</keyword>
<dbReference type="GeneTree" id="ENSGT00940000159086"/>
<reference evidence="22 23" key="1">
    <citation type="submission" date="2019-04" db="EMBL/GenBank/DDBJ databases">
        <authorList>
            <consortium name="Wellcome Sanger Institute Data Sharing"/>
        </authorList>
    </citation>
    <scope>NUCLEOTIDE SEQUENCE [LARGE SCALE GENOMIC DNA]</scope>
</reference>
<keyword evidence="2 17" id="KW-0031">Aminopeptidase</keyword>
<evidence type="ECO:0000256" key="12">
    <source>
        <dbReference type="ARBA" id="ARBA00023180"/>
    </source>
</evidence>
<evidence type="ECO:0000259" key="19">
    <source>
        <dbReference type="Pfam" id="PF01433"/>
    </source>
</evidence>
<dbReference type="PRINTS" id="PR00756">
    <property type="entry name" value="ALADIPTASE"/>
</dbReference>
<reference evidence="22" key="2">
    <citation type="submission" date="2025-08" db="UniProtKB">
        <authorList>
            <consortium name="Ensembl"/>
        </authorList>
    </citation>
    <scope>IDENTIFICATION</scope>
</reference>
<evidence type="ECO:0000256" key="3">
    <source>
        <dbReference type="ARBA" id="ARBA00022670"/>
    </source>
</evidence>
<dbReference type="FunFam" id="1.25.50.20:FF:000003">
    <property type="entry name" value="Leucyl-cystinyl aminopeptidase"/>
    <property type="match status" value="1"/>
</dbReference>
<feature type="active site" description="Proton acceptor" evidence="14">
    <location>
        <position position="368"/>
    </location>
</feature>
<keyword evidence="5 15" id="KW-0479">Metal-binding</keyword>
<dbReference type="AlphaFoldDB" id="A0A8D0CJ95"/>
<dbReference type="PANTHER" id="PTHR11533">
    <property type="entry name" value="PROTEASE M1 ZINC METALLOPROTEASE"/>
    <property type="match status" value="1"/>
</dbReference>
<evidence type="ECO:0000256" key="15">
    <source>
        <dbReference type="PIRSR" id="PIRSR634016-3"/>
    </source>
</evidence>
<comment type="subcellular location">
    <subcellularLocation>
        <location evidence="13">Endomembrane system</location>
        <topology evidence="13">Single-pass type II membrane protein</topology>
    </subcellularLocation>
</comment>
<protein>
    <recommendedName>
        <fullName evidence="17">Aminopeptidase</fullName>
        <ecNumber evidence="17">3.4.11.-</ecNumber>
    </recommendedName>
</protein>
<evidence type="ECO:0000256" key="18">
    <source>
        <dbReference type="SAM" id="SignalP"/>
    </source>
</evidence>
<feature type="binding site" evidence="15">
    <location>
        <position position="371"/>
    </location>
    <ligand>
        <name>Zn(2+)</name>
        <dbReference type="ChEBI" id="CHEBI:29105"/>
        <note>catalytic</note>
    </ligand>
</feature>
<dbReference type="InterPro" id="IPR045357">
    <property type="entry name" value="Aminopeptidase_N-like_N"/>
</dbReference>
<evidence type="ECO:0000256" key="14">
    <source>
        <dbReference type="PIRSR" id="PIRSR634016-1"/>
    </source>
</evidence>
<dbReference type="GO" id="GO:0008270">
    <property type="term" value="F:zinc ion binding"/>
    <property type="evidence" value="ECO:0007669"/>
    <property type="project" value="UniProtKB-UniRule"/>
</dbReference>
<evidence type="ECO:0000256" key="9">
    <source>
        <dbReference type="ARBA" id="ARBA00022989"/>
    </source>
</evidence>
<evidence type="ECO:0000256" key="4">
    <source>
        <dbReference type="ARBA" id="ARBA00022692"/>
    </source>
</evidence>
<dbReference type="Ensembl" id="ENSSFOT00015058660.1">
    <property type="protein sequence ID" value="ENSSFOP00015070690.1"/>
    <property type="gene ID" value="ENSSFOG00015011891.2"/>
</dbReference>
<evidence type="ECO:0000256" key="7">
    <source>
        <dbReference type="ARBA" id="ARBA00022833"/>
    </source>
</evidence>
<dbReference type="GO" id="GO:0043171">
    <property type="term" value="P:peptide catabolic process"/>
    <property type="evidence" value="ECO:0007669"/>
    <property type="project" value="TreeGrafter"/>
</dbReference>
<dbReference type="FunFam" id="2.60.40.1910:FF:000001">
    <property type="entry name" value="Leucyl-cystinyl aminopeptidase"/>
    <property type="match status" value="1"/>
</dbReference>
<sequence>MHQMVPRRALLLPLPLLLLFAQPRFAADTAARARLPETVRPLLYELLVQPNLTSLSFRGTVRVQLEVLQDTEEIVLHSKELLISRAELQLGPRGLLLLPLQVLELPALEQVALAPAGGGGPLARGGGYVLHVDFAGKLSDSFHGFYRSTYRTRDGEERVVAATHFEPTHARAAFPCFDEPAFKANFSIRVRREPRHMSLSNMPKLESVELPGGLLEDRFDVSVKMSTYLVAFIVSDFLSVSSTTQHGVKISVYAAPEKIDQTEFALKAAVKLLDFYDDYFGIPYSLPKQGEQRALSVFFCRSAFVLASFSFAGTTLLLHADLAAIPDFQSGAMENWGLTTYRESGLLFDPQKSSASDKLSITMVIAHELAHQWFGNLVTMQWWNDLWLNEGFAKFMEFVSVNITNPELEVEDYFLSKCFEAMEVDALSSSHPVSSPVEDPAEIREIFDDVSYDKGACILNMLRDFLTPEVFKRGIIRYLRRYSYQNTVNAQLWESFASVCQPGRSDEERLSGDGFCSRRKERSGTSKWYAEDGLDVHEMMDTWTLQEGFPVVTVEVRGREVRLSQERYLKNKEPSQSSKFLWHIPLTYITSRSNTVHRFLLKTRTDVLHLPEEVEWVKFNVDMRGYYIVHYEAGGWDALVSLLQHNHTALSSNDRTSLINNVFQLVSVDKVPLDRALDLSLYLSKETEIMPVTQGLSELVPLYKLMEKRDMEDVENQLKAYIVNLFRELIERQSWSDEGSVSQRMLRSYLLLFACVRGHAPCTRAAGELFRKWKESDGTVSVPSDVSLAVYSVGARSEEGWDFLLDKYRRSLYSSVKSRIKTALCTSPLGHKLQWILEQSLEGEVLKTQDLPYVLVSVSRNPKGYRRAWDFLRANWERLLNKFDLGSPAIAHMVTGVTGQFSTREMLEEVQHFFSSLRKETGAGLRCLQQALESIEENIRWMDKNLPLLKAWLDKRGPFEGPGDHGL</sequence>
<reference evidence="22" key="3">
    <citation type="submission" date="2025-09" db="UniProtKB">
        <authorList>
            <consortium name="Ensembl"/>
        </authorList>
    </citation>
    <scope>IDENTIFICATION</scope>
</reference>
<dbReference type="InterPro" id="IPR027268">
    <property type="entry name" value="Peptidase_M4/M1_CTD_sf"/>
</dbReference>
<name>A0A8D0CJ95_SCLFO</name>
<keyword evidence="4" id="KW-0812">Transmembrane</keyword>
<feature type="site" description="Transition state stabilizer" evidence="16">
    <location>
        <position position="452"/>
    </location>
</feature>
<evidence type="ECO:0000256" key="11">
    <source>
        <dbReference type="ARBA" id="ARBA00023136"/>
    </source>
</evidence>
<feature type="binding site" evidence="15">
    <location>
        <position position="390"/>
    </location>
    <ligand>
        <name>Zn(2+)</name>
        <dbReference type="ChEBI" id="CHEBI:29105"/>
        <note>catalytic</note>
    </ligand>
</feature>
<dbReference type="GO" id="GO:0070006">
    <property type="term" value="F:metalloaminopeptidase activity"/>
    <property type="evidence" value="ECO:0007669"/>
    <property type="project" value="TreeGrafter"/>
</dbReference>
<dbReference type="InterPro" id="IPR042097">
    <property type="entry name" value="Aminopeptidase_N-like_N_sf"/>
</dbReference>
<evidence type="ECO:0000256" key="13">
    <source>
        <dbReference type="ARBA" id="ARBA00060399"/>
    </source>
</evidence>
<keyword evidence="10 17" id="KW-0482">Metalloprotease</keyword>
<evidence type="ECO:0000313" key="23">
    <source>
        <dbReference type="Proteomes" id="UP000694397"/>
    </source>
</evidence>
<keyword evidence="23" id="KW-1185">Reference proteome</keyword>
<dbReference type="InterPro" id="IPR034016">
    <property type="entry name" value="M1_APN-typ"/>
</dbReference>
<evidence type="ECO:0000259" key="21">
    <source>
        <dbReference type="Pfam" id="PF17900"/>
    </source>
</evidence>
<dbReference type="CDD" id="cd09601">
    <property type="entry name" value="M1_APN-Q_like"/>
    <property type="match status" value="1"/>
</dbReference>
<evidence type="ECO:0000259" key="20">
    <source>
        <dbReference type="Pfam" id="PF11838"/>
    </source>
</evidence>
<comment type="cofactor">
    <cofactor evidence="15 17">
        <name>Zn(2+)</name>
        <dbReference type="ChEBI" id="CHEBI:29105"/>
    </cofactor>
    <text evidence="15 17">Binds 1 zinc ion per subunit.</text>
</comment>
<dbReference type="GO" id="GO:0016020">
    <property type="term" value="C:membrane"/>
    <property type="evidence" value="ECO:0007669"/>
    <property type="project" value="TreeGrafter"/>
</dbReference>
<dbReference type="Gene3D" id="2.60.40.1910">
    <property type="match status" value="1"/>
</dbReference>
<dbReference type="GO" id="GO:0042277">
    <property type="term" value="F:peptide binding"/>
    <property type="evidence" value="ECO:0007669"/>
    <property type="project" value="TreeGrafter"/>
</dbReference>
<organism evidence="22 23">
    <name type="scientific">Scleropages formosus</name>
    <name type="common">Asian bonytongue</name>
    <name type="synonym">Osteoglossum formosum</name>
    <dbReference type="NCBI Taxonomy" id="113540"/>
    <lineage>
        <taxon>Eukaryota</taxon>
        <taxon>Metazoa</taxon>
        <taxon>Chordata</taxon>
        <taxon>Craniata</taxon>
        <taxon>Vertebrata</taxon>
        <taxon>Euteleostomi</taxon>
        <taxon>Actinopterygii</taxon>
        <taxon>Neopterygii</taxon>
        <taxon>Teleostei</taxon>
        <taxon>Osteoglossocephala</taxon>
        <taxon>Osteoglossomorpha</taxon>
        <taxon>Osteoglossiformes</taxon>
        <taxon>Osteoglossidae</taxon>
        <taxon>Scleropages</taxon>
    </lineage>
</organism>
<comment type="similarity">
    <text evidence="1 17">Belongs to the peptidase M1 family.</text>
</comment>
<proteinExistence type="inferred from homology"/>
<feature type="domain" description="ERAP1-like C-terminal" evidence="20">
    <location>
        <begin position="616"/>
        <end position="936"/>
    </location>
</feature>
<dbReference type="InterPro" id="IPR014782">
    <property type="entry name" value="Peptidase_M1_dom"/>
</dbReference>
<dbReference type="SUPFAM" id="SSF63737">
    <property type="entry name" value="Leukotriene A4 hydrolase N-terminal domain"/>
    <property type="match status" value="1"/>
</dbReference>
<keyword evidence="11" id="KW-0472">Membrane</keyword>
<gene>
    <name evidence="22" type="primary">ERAP1</name>
    <name evidence="22" type="synonym">LOC108930025</name>
</gene>
<dbReference type="SUPFAM" id="SSF55486">
    <property type="entry name" value="Metalloproteases ('zincins'), catalytic domain"/>
    <property type="match status" value="1"/>
</dbReference>
<evidence type="ECO:0000256" key="17">
    <source>
        <dbReference type="RuleBase" id="RU364040"/>
    </source>
</evidence>
<evidence type="ECO:0000256" key="5">
    <source>
        <dbReference type="ARBA" id="ARBA00022723"/>
    </source>
</evidence>
<accession>A0A8D0CJ95</accession>
<evidence type="ECO:0000256" key="2">
    <source>
        <dbReference type="ARBA" id="ARBA00022438"/>
    </source>
</evidence>
<dbReference type="GO" id="GO:0005737">
    <property type="term" value="C:cytoplasm"/>
    <property type="evidence" value="ECO:0007669"/>
    <property type="project" value="TreeGrafter"/>
</dbReference>
<keyword evidence="18" id="KW-0732">Signal</keyword>
<feature type="signal peptide" evidence="18">
    <location>
        <begin position="1"/>
        <end position="26"/>
    </location>
</feature>
<dbReference type="InterPro" id="IPR024571">
    <property type="entry name" value="ERAP1-like_C_dom"/>
</dbReference>
<dbReference type="Pfam" id="PF11838">
    <property type="entry name" value="ERAP1_C"/>
    <property type="match status" value="1"/>
</dbReference>
<evidence type="ECO:0000256" key="8">
    <source>
        <dbReference type="ARBA" id="ARBA00022968"/>
    </source>
</evidence>
<dbReference type="Pfam" id="PF17900">
    <property type="entry name" value="Peptidase_M1_N"/>
    <property type="match status" value="1"/>
</dbReference>
<keyword evidence="9" id="KW-1133">Transmembrane helix</keyword>
<dbReference type="FunFam" id="2.60.40.1730:FF:000001">
    <property type="entry name" value="Leucyl-cystinyl aminopeptidase"/>
    <property type="match status" value="1"/>
</dbReference>
<dbReference type="PANTHER" id="PTHR11533:SF156">
    <property type="entry name" value="ENDOPLASMIC RETICULUM AMINOPEPTIDASE 1"/>
    <property type="match status" value="1"/>
</dbReference>
<dbReference type="GO" id="GO:0006508">
    <property type="term" value="P:proteolysis"/>
    <property type="evidence" value="ECO:0007669"/>
    <property type="project" value="UniProtKB-KW"/>
</dbReference>
<dbReference type="InterPro" id="IPR001930">
    <property type="entry name" value="Peptidase_M1"/>
</dbReference>
<evidence type="ECO:0000256" key="6">
    <source>
        <dbReference type="ARBA" id="ARBA00022801"/>
    </source>
</evidence>
<dbReference type="Gene3D" id="1.25.50.20">
    <property type="match status" value="1"/>
</dbReference>
<evidence type="ECO:0000256" key="10">
    <source>
        <dbReference type="ARBA" id="ARBA00023049"/>
    </source>
</evidence>
<dbReference type="Gene3D" id="2.60.40.1730">
    <property type="entry name" value="tricorn interacting facor f3 domain"/>
    <property type="match status" value="1"/>
</dbReference>
<evidence type="ECO:0000313" key="22">
    <source>
        <dbReference type="Ensembl" id="ENSSFOP00015070690.1"/>
    </source>
</evidence>
<keyword evidence="12" id="KW-0325">Glycoprotein</keyword>